<dbReference type="GO" id="GO:0030148">
    <property type="term" value="P:sphingolipid biosynthetic process"/>
    <property type="evidence" value="ECO:0007669"/>
    <property type="project" value="TreeGrafter"/>
</dbReference>
<dbReference type="GO" id="GO:0047560">
    <property type="term" value="F:3-dehydrosphinganine reductase activity"/>
    <property type="evidence" value="ECO:0007669"/>
    <property type="project" value="TreeGrafter"/>
</dbReference>
<name>A0A5J6SH44_POTMO</name>
<accession>A0A5J6SH44</accession>
<gene>
    <name evidence="1" type="primary">KDSR</name>
</gene>
<dbReference type="GO" id="GO:0005789">
    <property type="term" value="C:endoplasmic reticulum membrane"/>
    <property type="evidence" value="ECO:0007669"/>
    <property type="project" value="TreeGrafter"/>
</dbReference>
<dbReference type="EMBL" id="MK545170">
    <property type="protein sequence ID" value="QFF91217.1"/>
    <property type="molecule type" value="mRNA"/>
</dbReference>
<evidence type="ECO:0000313" key="1">
    <source>
        <dbReference type="EMBL" id="QFF91217.1"/>
    </source>
</evidence>
<dbReference type="GO" id="GO:0006666">
    <property type="term" value="P:3-keto-sphinganine metabolic process"/>
    <property type="evidence" value="ECO:0007669"/>
    <property type="project" value="TreeGrafter"/>
</dbReference>
<reference evidence="1" key="1">
    <citation type="submission" date="2019-02" db="EMBL/GenBank/DDBJ databases">
        <authorList>
            <person name="Vechtova P."/>
            <person name="Dzyuba B."/>
            <person name="Dzyuba V."/>
            <person name="Silveira A.N."/>
            <person name="Silveira R.V."/>
            <person name="Fussy Z."/>
            <person name="Grubhoffer L."/>
            <person name="Rodina M."/>
            <person name="Sterba J."/>
        </authorList>
    </citation>
    <scope>NUCLEOTIDE SEQUENCE</scope>
</reference>
<dbReference type="PANTHER" id="PTHR43550">
    <property type="entry name" value="3-KETODIHYDROSPHINGOSINE REDUCTASE"/>
    <property type="match status" value="1"/>
</dbReference>
<organism evidence="1">
    <name type="scientific">Potamotrygon motoro</name>
    <name type="common">Ocellate river stingray</name>
    <name type="synonym">Taeniura motoro</name>
    <dbReference type="NCBI Taxonomy" id="86373"/>
    <lineage>
        <taxon>Eukaryota</taxon>
        <taxon>Metazoa</taxon>
        <taxon>Chordata</taxon>
        <taxon>Craniata</taxon>
        <taxon>Vertebrata</taxon>
        <taxon>Chondrichthyes</taxon>
        <taxon>Elasmobranchii</taxon>
        <taxon>Batoidea</taxon>
        <taxon>Myliobatiformes</taxon>
        <taxon>Potamotrygonidae</taxon>
        <taxon>Potamotrygon</taxon>
    </lineage>
</organism>
<dbReference type="PANTHER" id="PTHR43550:SF3">
    <property type="entry name" value="3-KETODIHYDROSPHINGOSINE REDUCTASE"/>
    <property type="match status" value="1"/>
</dbReference>
<protein>
    <submittedName>
        <fullName evidence="1">3-ketodihydrosphingosine reductase isoform 7</fullName>
    </submittedName>
</protein>
<proteinExistence type="evidence at transcript level"/>
<dbReference type="AlphaFoldDB" id="A0A5J6SH44"/>
<sequence length="97" mass="10598">MISETSGLCQPDQVAKIIVKDTVQGNFNSSVGSDGYMLSSLTSGMSPVTTITEGLQQIFTMGLFRTIALFYLGSFDSIVRRCMMQQGKCEALEKKDD</sequence>